<protein>
    <submittedName>
        <fullName evidence="2">Uncharacterized protein</fullName>
    </submittedName>
</protein>
<dbReference type="Proteomes" id="UP000631312">
    <property type="component" value="Unassembled WGS sequence"/>
</dbReference>
<reference evidence="1 4" key="2">
    <citation type="submission" date="2021-01" db="EMBL/GenBank/DDBJ databases">
        <title>Whole genome shotgun sequence of Actinoplanes lobatus NBRC 12513.</title>
        <authorList>
            <person name="Komaki H."/>
            <person name="Tamura T."/>
        </authorList>
    </citation>
    <scope>NUCLEOTIDE SEQUENCE [LARGE SCALE GENOMIC DNA]</scope>
    <source>
        <strain evidence="1 4">NBRC 12513</strain>
    </source>
</reference>
<dbReference type="RefSeq" id="WP_188127633.1">
    <property type="nucleotide sequence ID" value="NZ_BOMP01000206.1"/>
</dbReference>
<evidence type="ECO:0000313" key="4">
    <source>
        <dbReference type="Proteomes" id="UP000631312"/>
    </source>
</evidence>
<evidence type="ECO:0000313" key="2">
    <source>
        <dbReference type="EMBL" id="MBB4755330.1"/>
    </source>
</evidence>
<proteinExistence type="predicted"/>
<evidence type="ECO:0000313" key="1">
    <source>
        <dbReference type="EMBL" id="GIE46388.1"/>
    </source>
</evidence>
<dbReference type="EMBL" id="JACHNC010000002">
    <property type="protein sequence ID" value="MBB4755330.1"/>
    <property type="molecule type" value="Genomic_DNA"/>
</dbReference>
<dbReference type="EMBL" id="BOMP01000206">
    <property type="protein sequence ID" value="GIE46388.1"/>
    <property type="molecule type" value="Genomic_DNA"/>
</dbReference>
<keyword evidence="4" id="KW-1185">Reference proteome</keyword>
<dbReference type="AlphaFoldDB" id="A0A7W7HRF2"/>
<accession>A0A7W7HRF2</accession>
<gene>
    <name evidence="1" type="ORF">Alo02nite_92860</name>
    <name evidence="2" type="ORF">BJ964_009601</name>
</gene>
<name>A0A7W7HRF2_9ACTN</name>
<evidence type="ECO:0000313" key="3">
    <source>
        <dbReference type="Proteomes" id="UP000590511"/>
    </source>
</evidence>
<comment type="caution">
    <text evidence="2">The sequence shown here is derived from an EMBL/GenBank/DDBJ whole genome shotgun (WGS) entry which is preliminary data.</text>
</comment>
<organism evidence="2 3">
    <name type="scientific">Actinoplanes lobatus</name>
    <dbReference type="NCBI Taxonomy" id="113568"/>
    <lineage>
        <taxon>Bacteria</taxon>
        <taxon>Bacillati</taxon>
        <taxon>Actinomycetota</taxon>
        <taxon>Actinomycetes</taxon>
        <taxon>Micromonosporales</taxon>
        <taxon>Micromonosporaceae</taxon>
        <taxon>Actinoplanes</taxon>
    </lineage>
</organism>
<reference evidence="2 3" key="1">
    <citation type="submission" date="2020-08" db="EMBL/GenBank/DDBJ databases">
        <title>Sequencing the genomes of 1000 actinobacteria strains.</title>
        <authorList>
            <person name="Klenk H.-P."/>
        </authorList>
    </citation>
    <scope>NUCLEOTIDE SEQUENCE [LARGE SCALE GENOMIC DNA]</scope>
    <source>
        <strain evidence="2 3">DSM 43150</strain>
    </source>
</reference>
<dbReference type="Proteomes" id="UP000590511">
    <property type="component" value="Unassembled WGS sequence"/>
</dbReference>
<sequence length="76" mass="8221">MSRPMKIEGLALLVAVDCDRGCQVELDLDEASSKTAIGTLADRARIVHDEAHAAEPQHLYRYSDVALVHAHLGGGR</sequence>